<name>A0A4S8KWI8_DENBC</name>
<feature type="compositionally biased region" description="Polar residues" evidence="1">
    <location>
        <begin position="37"/>
        <end position="49"/>
    </location>
</feature>
<feature type="non-terminal residue" evidence="2">
    <location>
        <position position="1"/>
    </location>
</feature>
<dbReference type="AlphaFoldDB" id="A0A4S8KWI8"/>
<dbReference type="InterPro" id="IPR041078">
    <property type="entry name" value="Plavaka"/>
</dbReference>
<protein>
    <submittedName>
        <fullName evidence="2">Uncharacterized protein</fullName>
    </submittedName>
</protein>
<evidence type="ECO:0000313" key="3">
    <source>
        <dbReference type="Proteomes" id="UP000297245"/>
    </source>
</evidence>
<sequence length="813" mass="92703">ETEETQEGSAFFIRIETHPDANAPTQLIPLDSKNDSDTQSNLQANSNPMGPTCPWAPFRSLADFEYTEVAIRSNMPKQTVDSQLHLLHTSWAKRSKITLSGYSDMMNMLSSAQDFCVNFQKGSLTRTYRGEAYTFEFCFRDPWKWVVSLVTDPTLASSICWYPVRKYLHSGTRVQRLFDEPQTAEMWWSIQLHCFLPLLVWLDKGNVTRKVKLHPMILRASFLPSVIRNTSGNGGGILLGYVPSVSQIVGFHDPANEAEKAEQRIFRQEVYHGVQEVVFGSLRKPAEIGECITCADKVTRVLFPGIPYAALDGEEAWAYTCTRASNANFPCARCLVPHHELSSITATFPLRTTASMQSVFQRARAALTAAEKSSILKAAGLHDVVNFFWSLPHSDPYKAVSYDTLHKDDLGKFGKHIYPVLVKVLEDGGLAGKLNQNMNQIPSWVDLKHFHQITTLEYVDGKDMFHILKCIVPCIVQLLPRNSSLLRCIHSFARIRMMIDLNCINEDHLSRLEGYIARYQHFCQLVSQEYGKSFVFPKQHDLCHIISDIRENGVTHNYSTRPGESFQQEARQAYERTNKKNVDSQITRIDGYQEVVARIRLEVDESERINKAGLNPDPLTDTSSIPHGEWISCLDLQMTVSRTLGFKDLGQRLHKFLKTFVSPDLDKNANIELRQYHCLTLRYVSCIDWTLQADLLRSNPSFNGKPRYDCALLNTGSKNFEFVRLHLLLTCQLPSGELHDVALVSKLRSSTKWKLKTVWDGCVVYREQNTTEYVLLKYLIRGAHFISFYDIQQPNAYHLNSFIDGDWFIRAGN</sequence>
<evidence type="ECO:0000256" key="1">
    <source>
        <dbReference type="SAM" id="MobiDB-lite"/>
    </source>
</evidence>
<evidence type="ECO:0000313" key="2">
    <source>
        <dbReference type="EMBL" id="THU80181.1"/>
    </source>
</evidence>
<dbReference type="Pfam" id="PF18759">
    <property type="entry name" value="Plavaka"/>
    <property type="match status" value="1"/>
</dbReference>
<gene>
    <name evidence="2" type="ORF">K435DRAFT_696218</name>
</gene>
<keyword evidence="3" id="KW-1185">Reference proteome</keyword>
<dbReference type="EMBL" id="ML179932">
    <property type="protein sequence ID" value="THU80181.1"/>
    <property type="molecule type" value="Genomic_DNA"/>
</dbReference>
<reference evidence="2 3" key="1">
    <citation type="journal article" date="2019" name="Nat. Ecol. Evol.">
        <title>Megaphylogeny resolves global patterns of mushroom evolution.</title>
        <authorList>
            <person name="Varga T."/>
            <person name="Krizsan K."/>
            <person name="Foldi C."/>
            <person name="Dima B."/>
            <person name="Sanchez-Garcia M."/>
            <person name="Sanchez-Ramirez S."/>
            <person name="Szollosi G.J."/>
            <person name="Szarkandi J.G."/>
            <person name="Papp V."/>
            <person name="Albert L."/>
            <person name="Andreopoulos W."/>
            <person name="Angelini C."/>
            <person name="Antonin V."/>
            <person name="Barry K.W."/>
            <person name="Bougher N.L."/>
            <person name="Buchanan P."/>
            <person name="Buyck B."/>
            <person name="Bense V."/>
            <person name="Catcheside P."/>
            <person name="Chovatia M."/>
            <person name="Cooper J."/>
            <person name="Damon W."/>
            <person name="Desjardin D."/>
            <person name="Finy P."/>
            <person name="Geml J."/>
            <person name="Haridas S."/>
            <person name="Hughes K."/>
            <person name="Justo A."/>
            <person name="Karasinski D."/>
            <person name="Kautmanova I."/>
            <person name="Kiss B."/>
            <person name="Kocsube S."/>
            <person name="Kotiranta H."/>
            <person name="LaButti K.M."/>
            <person name="Lechner B.E."/>
            <person name="Liimatainen K."/>
            <person name="Lipzen A."/>
            <person name="Lukacs Z."/>
            <person name="Mihaltcheva S."/>
            <person name="Morgado L.N."/>
            <person name="Niskanen T."/>
            <person name="Noordeloos M.E."/>
            <person name="Ohm R.A."/>
            <person name="Ortiz-Santana B."/>
            <person name="Ovrebo C."/>
            <person name="Racz N."/>
            <person name="Riley R."/>
            <person name="Savchenko A."/>
            <person name="Shiryaev A."/>
            <person name="Soop K."/>
            <person name="Spirin V."/>
            <person name="Szebenyi C."/>
            <person name="Tomsovsky M."/>
            <person name="Tulloss R.E."/>
            <person name="Uehling J."/>
            <person name="Grigoriev I.V."/>
            <person name="Vagvolgyi C."/>
            <person name="Papp T."/>
            <person name="Martin F.M."/>
            <person name="Miettinen O."/>
            <person name="Hibbett D.S."/>
            <person name="Nagy L.G."/>
        </authorList>
    </citation>
    <scope>NUCLEOTIDE SEQUENCE [LARGE SCALE GENOMIC DNA]</scope>
    <source>
        <strain evidence="2 3">CBS 962.96</strain>
    </source>
</reference>
<dbReference type="OrthoDB" id="3239511at2759"/>
<dbReference type="Proteomes" id="UP000297245">
    <property type="component" value="Unassembled WGS sequence"/>
</dbReference>
<proteinExistence type="predicted"/>
<organism evidence="2 3">
    <name type="scientific">Dendrothele bispora (strain CBS 962.96)</name>
    <dbReference type="NCBI Taxonomy" id="1314807"/>
    <lineage>
        <taxon>Eukaryota</taxon>
        <taxon>Fungi</taxon>
        <taxon>Dikarya</taxon>
        <taxon>Basidiomycota</taxon>
        <taxon>Agaricomycotina</taxon>
        <taxon>Agaricomycetes</taxon>
        <taxon>Agaricomycetidae</taxon>
        <taxon>Agaricales</taxon>
        <taxon>Agaricales incertae sedis</taxon>
        <taxon>Dendrothele</taxon>
    </lineage>
</organism>
<accession>A0A4S8KWI8</accession>
<feature type="region of interest" description="Disordered" evidence="1">
    <location>
        <begin position="22"/>
        <end position="49"/>
    </location>
</feature>